<evidence type="ECO:0008006" key="3">
    <source>
        <dbReference type="Google" id="ProtNLM"/>
    </source>
</evidence>
<dbReference type="EMBL" id="CP124545">
    <property type="protein sequence ID" value="WMN01808.1"/>
    <property type="molecule type" value="Genomic_DNA"/>
</dbReference>
<sequence>MKYPRSGRIPGTACSKDQRFSHFSFIPSHPSGRVAVLVHGSDRAAESLRELFLDWAETTGTTLLTPLFPAGIGNPADSDNYKSLEYEGIRFDRVLIDMLDDLAGWVELEFDPEVLLFGFSGGAQFAHRFFLVHPQRVLAVSIGAPGNVTLLDRARDWWVGIGNASTVFGHDIDLESLAAVPVQTVIGGNDDGRDVIAVTPEQPRWMPGANDAGVTRGDRIASLQNNYRRAGIDVKEVVIDSVSHQLAPMVTHVQGFFDSVLQRTA</sequence>
<evidence type="ECO:0000313" key="2">
    <source>
        <dbReference type="Proteomes" id="UP001230933"/>
    </source>
</evidence>
<gene>
    <name evidence="1" type="ORF">QIE55_31415</name>
</gene>
<protein>
    <recommendedName>
        <fullName evidence="3">Alpha/beta hydrolase</fullName>
    </recommendedName>
</protein>
<accession>A0AAX3ZYD4</accession>
<dbReference type="Proteomes" id="UP001230933">
    <property type="component" value="Chromosome"/>
</dbReference>
<name>A0AAX3ZYD4_RHOER</name>
<dbReference type="SUPFAM" id="SSF53474">
    <property type="entry name" value="alpha/beta-Hydrolases"/>
    <property type="match status" value="1"/>
</dbReference>
<dbReference type="Gene3D" id="3.40.50.1820">
    <property type="entry name" value="alpha/beta hydrolase"/>
    <property type="match status" value="1"/>
</dbReference>
<dbReference type="RefSeq" id="WP_308371037.1">
    <property type="nucleotide sequence ID" value="NZ_CP124545.1"/>
</dbReference>
<proteinExistence type="predicted"/>
<dbReference type="InterPro" id="IPR029058">
    <property type="entry name" value="AB_hydrolase_fold"/>
</dbReference>
<reference evidence="1" key="1">
    <citation type="submission" date="2023-08" db="EMBL/GenBank/DDBJ databases">
        <title>Isolation and Characterization of Rhodococcus erythropolis MGMM8.</title>
        <authorList>
            <person name="Diabankana R.G.C."/>
            <person name="Afordoanyi D.M."/>
            <person name="Validov S.Z."/>
        </authorList>
    </citation>
    <scope>NUCLEOTIDE SEQUENCE</scope>
    <source>
        <strain evidence="1">MGMM8</strain>
    </source>
</reference>
<dbReference type="AlphaFoldDB" id="A0AAX3ZYD4"/>
<evidence type="ECO:0000313" key="1">
    <source>
        <dbReference type="EMBL" id="WMN01808.1"/>
    </source>
</evidence>
<organism evidence="1 2">
    <name type="scientific">Rhodococcus erythropolis</name>
    <name type="common">Arthrobacter picolinophilus</name>
    <dbReference type="NCBI Taxonomy" id="1833"/>
    <lineage>
        <taxon>Bacteria</taxon>
        <taxon>Bacillati</taxon>
        <taxon>Actinomycetota</taxon>
        <taxon>Actinomycetes</taxon>
        <taxon>Mycobacteriales</taxon>
        <taxon>Nocardiaceae</taxon>
        <taxon>Rhodococcus</taxon>
        <taxon>Rhodococcus erythropolis group</taxon>
    </lineage>
</organism>